<dbReference type="Proteomes" id="UP001442494">
    <property type="component" value="Unassembled WGS sequence"/>
</dbReference>
<sequence length="315" mass="35073">MNNETLPKNQGSQENDIRINVLLSKLKNKLKNYTAKDRQGVLLGEVKDVILDSTRQLNLVISPAKADPVSSLFLIRSKHIQQVDSADKTLYVDVSQSEIEYSADYIIPNGDGEFAEIPQTSVMPARSSTESSTASVTPTAIQLNNNQKQSEKVMSDSNTSDAEVVEQEIIRLLEERLVVDSSKHKVGEVIVRKEIQTRMVEIPVRREILIVEQVSPEHKQLAEIDLGQGDISGVELTETIRLNNGAASPNSQPTVRGEFDSPKTASRILDAIAHQRPHGCAKVRVEIILEDAKHQQTYQEWFDRCTIKPRGNSGK</sequence>
<dbReference type="Pfam" id="PF09557">
    <property type="entry name" value="DUF2382"/>
    <property type="match status" value="1"/>
</dbReference>
<feature type="compositionally biased region" description="Polar residues" evidence="1">
    <location>
        <begin position="128"/>
        <end position="148"/>
    </location>
</feature>
<accession>A0ABV0JXJ6</accession>
<reference evidence="3 4" key="1">
    <citation type="submission" date="2022-04" db="EMBL/GenBank/DDBJ databases">
        <title>Positive selection, recombination, and allopatry shape intraspecific diversity of widespread and dominant cyanobacteria.</title>
        <authorList>
            <person name="Wei J."/>
            <person name="Shu W."/>
            <person name="Hu C."/>
        </authorList>
    </citation>
    <scope>NUCLEOTIDE SEQUENCE [LARGE SCALE GENOMIC DNA]</scope>
    <source>
        <strain evidence="3 4">GB2-A5</strain>
    </source>
</reference>
<dbReference type="EMBL" id="JAMPKK010000068">
    <property type="protein sequence ID" value="MEP0867381.1"/>
    <property type="molecule type" value="Genomic_DNA"/>
</dbReference>
<comment type="caution">
    <text evidence="3">The sequence shown here is derived from an EMBL/GenBank/DDBJ whole genome shotgun (WGS) entry which is preliminary data.</text>
</comment>
<proteinExistence type="predicted"/>
<dbReference type="RefSeq" id="WP_190417543.1">
    <property type="nucleotide sequence ID" value="NZ_JAMPKK010000068.1"/>
</dbReference>
<feature type="domain" description="DUF2382" evidence="2">
    <location>
        <begin position="170"/>
        <end position="236"/>
    </location>
</feature>
<organism evidence="3 4">
    <name type="scientific">Funiculus sociatus GB2-A5</name>
    <dbReference type="NCBI Taxonomy" id="2933946"/>
    <lineage>
        <taxon>Bacteria</taxon>
        <taxon>Bacillati</taxon>
        <taxon>Cyanobacteriota</taxon>
        <taxon>Cyanophyceae</taxon>
        <taxon>Coleofasciculales</taxon>
        <taxon>Coleofasciculaceae</taxon>
        <taxon>Funiculus</taxon>
    </lineage>
</organism>
<keyword evidence="4" id="KW-1185">Reference proteome</keyword>
<protein>
    <submittedName>
        <fullName evidence="3">YsnF/AvaK domain-containing protein</fullName>
    </submittedName>
</protein>
<evidence type="ECO:0000259" key="2">
    <source>
        <dbReference type="Pfam" id="PF09557"/>
    </source>
</evidence>
<feature type="region of interest" description="Disordered" evidence="1">
    <location>
        <begin position="128"/>
        <end position="160"/>
    </location>
</feature>
<gene>
    <name evidence="3" type="ORF">NDI37_23300</name>
</gene>
<evidence type="ECO:0000313" key="4">
    <source>
        <dbReference type="Proteomes" id="UP001442494"/>
    </source>
</evidence>
<evidence type="ECO:0000256" key="1">
    <source>
        <dbReference type="SAM" id="MobiDB-lite"/>
    </source>
</evidence>
<name>A0ABV0JXJ6_9CYAN</name>
<dbReference type="InterPro" id="IPR019060">
    <property type="entry name" value="DUF2382"/>
</dbReference>
<evidence type="ECO:0000313" key="3">
    <source>
        <dbReference type="EMBL" id="MEP0867381.1"/>
    </source>
</evidence>